<evidence type="ECO:0000313" key="10">
    <source>
        <dbReference type="EMBL" id="TWF39193.1"/>
    </source>
</evidence>
<evidence type="ECO:0000313" key="11">
    <source>
        <dbReference type="Proteomes" id="UP000320811"/>
    </source>
</evidence>
<keyword evidence="8" id="KW-0234">DNA repair</keyword>
<keyword evidence="6" id="KW-0560">Oxidoreductase</keyword>
<dbReference type="Pfam" id="PF13532">
    <property type="entry name" value="2OG-FeII_Oxy_2"/>
    <property type="match status" value="1"/>
</dbReference>
<evidence type="ECO:0000256" key="6">
    <source>
        <dbReference type="ARBA" id="ARBA00023002"/>
    </source>
</evidence>
<evidence type="ECO:0000256" key="2">
    <source>
        <dbReference type="ARBA" id="ARBA00022723"/>
    </source>
</evidence>
<dbReference type="GO" id="GO:0016705">
    <property type="term" value="F:oxidoreductase activity, acting on paired donors, with incorporation or reduction of molecular oxygen"/>
    <property type="evidence" value="ECO:0007669"/>
    <property type="project" value="UniProtKB-ARBA"/>
</dbReference>
<sequence length="238" mass="27669">MHIEREMRWHLPFYFRQVLRASLTISLPLTMSQLNLFENAANHPASPGLHTIRDGAYYFQPDFFTKDESDVFFTSLKEHIQWKQESMQRYGKQVNFPRLSAWYGEKGTTYTFSGVTHHPHPWTADLTDINKRISPLAGVVFNSVLLNLYRDGNDSIAWHTDAEPELGPHPVIASVNFGATRKFQLRHVQTKEKIEIPLTHGSLLIMQGALQYHWQHQVPKTSKPVKERINLTFRVIKY</sequence>
<dbReference type="GO" id="GO:0006307">
    <property type="term" value="P:DNA alkylation repair"/>
    <property type="evidence" value="ECO:0007669"/>
    <property type="project" value="InterPro"/>
</dbReference>
<keyword evidence="5 10" id="KW-0223">Dioxygenase</keyword>
<evidence type="ECO:0000256" key="8">
    <source>
        <dbReference type="ARBA" id="ARBA00023204"/>
    </source>
</evidence>
<proteinExistence type="predicted"/>
<dbReference type="SUPFAM" id="SSF51197">
    <property type="entry name" value="Clavaminate synthase-like"/>
    <property type="match status" value="1"/>
</dbReference>
<keyword evidence="2" id="KW-0479">Metal-binding</keyword>
<keyword evidence="11" id="KW-1185">Reference proteome</keyword>
<keyword evidence="4" id="KW-0460">Magnesium</keyword>
<dbReference type="GO" id="GO:0016787">
    <property type="term" value="F:hydrolase activity"/>
    <property type="evidence" value="ECO:0007669"/>
    <property type="project" value="UniProtKB-ARBA"/>
</dbReference>
<comment type="caution">
    <text evidence="10">The sequence shown here is derived from an EMBL/GenBank/DDBJ whole genome shotgun (WGS) entry which is preliminary data.</text>
</comment>
<dbReference type="InterPro" id="IPR005123">
    <property type="entry name" value="Oxoglu/Fe-dep_dioxygenase_dom"/>
</dbReference>
<dbReference type="GO" id="GO:0046872">
    <property type="term" value="F:metal ion binding"/>
    <property type="evidence" value="ECO:0007669"/>
    <property type="project" value="UniProtKB-KW"/>
</dbReference>
<dbReference type="GO" id="GO:0032451">
    <property type="term" value="F:demethylase activity"/>
    <property type="evidence" value="ECO:0007669"/>
    <property type="project" value="UniProtKB-ARBA"/>
</dbReference>
<dbReference type="InterPro" id="IPR027450">
    <property type="entry name" value="AlkB-like"/>
</dbReference>
<dbReference type="PANTHER" id="PTHR31212:SF4">
    <property type="entry name" value="ALPHA-KETOGLUTARATE-DEPENDENT DIOXYGENASE ALKB HOMOLOG 3"/>
    <property type="match status" value="1"/>
</dbReference>
<evidence type="ECO:0000256" key="4">
    <source>
        <dbReference type="ARBA" id="ARBA00022842"/>
    </source>
</evidence>
<name>A0A561PM50_9BACT</name>
<dbReference type="AlphaFoldDB" id="A0A561PM50"/>
<keyword evidence="7" id="KW-0408">Iron</keyword>
<dbReference type="PROSITE" id="PS51471">
    <property type="entry name" value="FE2OG_OXY"/>
    <property type="match status" value="1"/>
</dbReference>
<evidence type="ECO:0000256" key="5">
    <source>
        <dbReference type="ARBA" id="ARBA00022964"/>
    </source>
</evidence>
<evidence type="ECO:0000256" key="1">
    <source>
        <dbReference type="ARBA" id="ARBA00001954"/>
    </source>
</evidence>
<accession>A0A561PM50</accession>
<dbReference type="InterPro" id="IPR037151">
    <property type="entry name" value="AlkB-like_sf"/>
</dbReference>
<dbReference type="FunFam" id="2.60.120.590:FF:000004">
    <property type="entry name" value="DNA oxidative demethylase ALKBH2"/>
    <property type="match status" value="1"/>
</dbReference>
<protein>
    <submittedName>
        <fullName evidence="10">DNA-N1-methyladenine dioxygenase</fullName>
    </submittedName>
</protein>
<comment type="cofactor">
    <cofactor evidence="1">
        <name>Fe(2+)</name>
        <dbReference type="ChEBI" id="CHEBI:29033"/>
    </cofactor>
</comment>
<organism evidence="10 11">
    <name type="scientific">Chitinophaga polysaccharea</name>
    <dbReference type="NCBI Taxonomy" id="1293035"/>
    <lineage>
        <taxon>Bacteria</taxon>
        <taxon>Pseudomonadati</taxon>
        <taxon>Bacteroidota</taxon>
        <taxon>Chitinophagia</taxon>
        <taxon>Chitinophagales</taxon>
        <taxon>Chitinophagaceae</taxon>
        <taxon>Chitinophaga</taxon>
    </lineage>
</organism>
<dbReference type="EMBL" id="VIWO01000006">
    <property type="protein sequence ID" value="TWF39193.1"/>
    <property type="molecule type" value="Genomic_DNA"/>
</dbReference>
<reference evidence="10 11" key="1">
    <citation type="submission" date="2019-06" db="EMBL/GenBank/DDBJ databases">
        <title>Sorghum-associated microbial communities from plants grown in Nebraska, USA.</title>
        <authorList>
            <person name="Schachtman D."/>
        </authorList>
    </citation>
    <scope>NUCLEOTIDE SEQUENCE [LARGE SCALE GENOMIC DNA]</scope>
    <source>
        <strain evidence="10 11">1209</strain>
    </source>
</reference>
<dbReference type="GO" id="GO:0140097">
    <property type="term" value="F:catalytic activity, acting on DNA"/>
    <property type="evidence" value="ECO:0007669"/>
    <property type="project" value="UniProtKB-ARBA"/>
</dbReference>
<keyword evidence="3" id="KW-0227">DNA damage</keyword>
<evidence type="ECO:0000256" key="3">
    <source>
        <dbReference type="ARBA" id="ARBA00022763"/>
    </source>
</evidence>
<dbReference type="InterPro" id="IPR032854">
    <property type="entry name" value="ALKBH3"/>
</dbReference>
<evidence type="ECO:0000256" key="7">
    <source>
        <dbReference type="ARBA" id="ARBA00023004"/>
    </source>
</evidence>
<feature type="domain" description="Fe2OG dioxygenase" evidence="9">
    <location>
        <begin position="140"/>
        <end position="237"/>
    </location>
</feature>
<gene>
    <name evidence="10" type="ORF">FHW36_106424</name>
</gene>
<dbReference type="Proteomes" id="UP000320811">
    <property type="component" value="Unassembled WGS sequence"/>
</dbReference>
<evidence type="ECO:0000259" key="9">
    <source>
        <dbReference type="PROSITE" id="PS51471"/>
    </source>
</evidence>
<dbReference type="Gene3D" id="2.60.120.590">
    <property type="entry name" value="Alpha-ketoglutarate-dependent dioxygenase AlkB-like"/>
    <property type="match status" value="1"/>
</dbReference>
<dbReference type="PANTHER" id="PTHR31212">
    <property type="entry name" value="ALPHA-KETOGLUTARATE-DEPENDENT DIOXYGENASE ALKB HOMOLOG 3"/>
    <property type="match status" value="1"/>
</dbReference>
<dbReference type="GO" id="GO:0051213">
    <property type="term" value="F:dioxygenase activity"/>
    <property type="evidence" value="ECO:0007669"/>
    <property type="project" value="UniProtKB-KW"/>
</dbReference>